<keyword evidence="1" id="KW-0805">Transcription regulation</keyword>
<dbReference type="InterPro" id="IPR036388">
    <property type="entry name" value="WH-like_DNA-bd_sf"/>
</dbReference>
<keyword evidence="3" id="KW-0804">Transcription</keyword>
<evidence type="ECO:0000313" key="6">
    <source>
        <dbReference type="Proteomes" id="UP001595615"/>
    </source>
</evidence>
<evidence type="ECO:0000313" key="5">
    <source>
        <dbReference type="EMBL" id="MFC3713141.1"/>
    </source>
</evidence>
<dbReference type="Pfam" id="PF01638">
    <property type="entry name" value="HxlR"/>
    <property type="match status" value="1"/>
</dbReference>
<dbReference type="Gene3D" id="3.30.1050.10">
    <property type="entry name" value="SCP2 sterol-binding domain"/>
    <property type="match status" value="1"/>
</dbReference>
<dbReference type="PROSITE" id="PS51118">
    <property type="entry name" value="HTH_HXLR"/>
    <property type="match status" value="1"/>
</dbReference>
<dbReference type="SUPFAM" id="SSF46785">
    <property type="entry name" value="Winged helix' DNA-binding domain"/>
    <property type="match status" value="1"/>
</dbReference>
<evidence type="ECO:0000256" key="2">
    <source>
        <dbReference type="ARBA" id="ARBA00023125"/>
    </source>
</evidence>
<dbReference type="InterPro" id="IPR002577">
    <property type="entry name" value="HTH_HxlR"/>
</dbReference>
<comment type="caution">
    <text evidence="5">The sequence shown here is derived from an EMBL/GenBank/DDBJ whole genome shotgun (WGS) entry which is preliminary data.</text>
</comment>
<dbReference type="InterPro" id="IPR036527">
    <property type="entry name" value="SCP2_sterol-bd_dom_sf"/>
</dbReference>
<dbReference type="PANTHER" id="PTHR33204:SF18">
    <property type="entry name" value="TRANSCRIPTIONAL REGULATORY PROTEIN"/>
    <property type="match status" value="1"/>
</dbReference>
<dbReference type="Proteomes" id="UP001595615">
    <property type="component" value="Unassembled WGS sequence"/>
</dbReference>
<feature type="domain" description="HTH hxlR-type" evidence="4">
    <location>
        <begin position="18"/>
        <end position="116"/>
    </location>
</feature>
<keyword evidence="2" id="KW-0238">DNA-binding</keyword>
<evidence type="ECO:0000256" key="3">
    <source>
        <dbReference type="ARBA" id="ARBA00023163"/>
    </source>
</evidence>
<accession>A0ABV7XBE7</accession>
<evidence type="ECO:0000259" key="4">
    <source>
        <dbReference type="PROSITE" id="PS51118"/>
    </source>
</evidence>
<dbReference type="InterPro" id="IPR036390">
    <property type="entry name" value="WH_DNA-bd_sf"/>
</dbReference>
<reference evidence="6" key="1">
    <citation type="journal article" date="2019" name="Int. J. Syst. Evol. Microbiol.">
        <title>The Global Catalogue of Microorganisms (GCM) 10K type strain sequencing project: providing services to taxonomists for standard genome sequencing and annotation.</title>
        <authorList>
            <consortium name="The Broad Institute Genomics Platform"/>
            <consortium name="The Broad Institute Genome Sequencing Center for Infectious Disease"/>
            <person name="Wu L."/>
            <person name="Ma J."/>
        </authorList>
    </citation>
    <scope>NUCLEOTIDE SEQUENCE [LARGE SCALE GENOMIC DNA]</scope>
    <source>
        <strain evidence="6">KCTC 42644</strain>
    </source>
</reference>
<sequence length="230" mass="25104">MELEKVTKGDKRRYDDACGTAHALDLIGERWALLVMRELMLGPKRFGDIRAGLPGISANVLTQRLEGLEAANVLTRRRLPPPASAQVYELTPWGYEAEVILQVMGRWAARSPQHDPTMPLSATSLFLSFRTMLKRDLAQGIDAKIGFRIGVEDFLAHLHDAEIGVRRGTLDGAEVIFAMPEAPVMAGVVYGGQPIEAMEAAGLLTVTGDRKLAADFITLFELPPKAVITA</sequence>
<dbReference type="SUPFAM" id="SSF55718">
    <property type="entry name" value="SCP-like"/>
    <property type="match status" value="1"/>
</dbReference>
<dbReference type="Gene3D" id="1.10.10.10">
    <property type="entry name" value="Winged helix-like DNA-binding domain superfamily/Winged helix DNA-binding domain"/>
    <property type="match status" value="1"/>
</dbReference>
<name>A0ABV7XBE7_9SPHN</name>
<organism evidence="5 6">
    <name type="scientific">Sphingoaurantiacus capsulatus</name>
    <dbReference type="NCBI Taxonomy" id="1771310"/>
    <lineage>
        <taxon>Bacteria</taxon>
        <taxon>Pseudomonadati</taxon>
        <taxon>Pseudomonadota</taxon>
        <taxon>Alphaproteobacteria</taxon>
        <taxon>Sphingomonadales</taxon>
        <taxon>Sphingosinicellaceae</taxon>
        <taxon>Sphingoaurantiacus</taxon>
    </lineage>
</organism>
<evidence type="ECO:0000256" key="1">
    <source>
        <dbReference type="ARBA" id="ARBA00023015"/>
    </source>
</evidence>
<protein>
    <submittedName>
        <fullName evidence="5">Winged helix-turn-helix transcriptional regulator</fullName>
    </submittedName>
</protein>
<dbReference type="EMBL" id="JBHRXV010000010">
    <property type="protein sequence ID" value="MFC3713141.1"/>
    <property type="molecule type" value="Genomic_DNA"/>
</dbReference>
<dbReference type="RefSeq" id="WP_380861345.1">
    <property type="nucleotide sequence ID" value="NZ_JBHRXV010000010.1"/>
</dbReference>
<gene>
    <name evidence="5" type="ORF">ACFOMD_11190</name>
</gene>
<dbReference type="PANTHER" id="PTHR33204">
    <property type="entry name" value="TRANSCRIPTIONAL REGULATOR, MARR FAMILY"/>
    <property type="match status" value="1"/>
</dbReference>
<proteinExistence type="predicted"/>
<keyword evidence="6" id="KW-1185">Reference proteome</keyword>